<evidence type="ECO:0000313" key="3">
    <source>
        <dbReference type="Proteomes" id="UP000318017"/>
    </source>
</evidence>
<name>A0A518G4V2_9BACT</name>
<dbReference type="KEGG" id="ahel:Q31a_18820"/>
<dbReference type="OrthoDB" id="9806592at2"/>
<evidence type="ECO:0000313" key="2">
    <source>
        <dbReference type="EMBL" id="QDV23580.1"/>
    </source>
</evidence>
<reference evidence="2 3" key="1">
    <citation type="submission" date="2019-02" db="EMBL/GenBank/DDBJ databases">
        <title>Deep-cultivation of Planctomycetes and their phenomic and genomic characterization uncovers novel biology.</title>
        <authorList>
            <person name="Wiegand S."/>
            <person name="Jogler M."/>
            <person name="Boedeker C."/>
            <person name="Pinto D."/>
            <person name="Vollmers J."/>
            <person name="Rivas-Marin E."/>
            <person name="Kohn T."/>
            <person name="Peeters S.H."/>
            <person name="Heuer A."/>
            <person name="Rast P."/>
            <person name="Oberbeckmann S."/>
            <person name="Bunk B."/>
            <person name="Jeske O."/>
            <person name="Meyerdierks A."/>
            <person name="Storesund J.E."/>
            <person name="Kallscheuer N."/>
            <person name="Luecker S."/>
            <person name="Lage O.M."/>
            <person name="Pohl T."/>
            <person name="Merkel B.J."/>
            <person name="Hornburger P."/>
            <person name="Mueller R.-W."/>
            <person name="Bruemmer F."/>
            <person name="Labrenz M."/>
            <person name="Spormann A.M."/>
            <person name="Op den Camp H."/>
            <person name="Overmann J."/>
            <person name="Amann R."/>
            <person name="Jetten M.S.M."/>
            <person name="Mascher T."/>
            <person name="Medema M.H."/>
            <person name="Devos D.P."/>
            <person name="Kaster A.-K."/>
            <person name="Ovreas L."/>
            <person name="Rohde M."/>
            <person name="Galperin M.Y."/>
            <person name="Jogler C."/>
        </authorList>
    </citation>
    <scope>NUCLEOTIDE SEQUENCE [LARGE SCALE GENOMIC DNA]</scope>
    <source>
        <strain evidence="2 3">Q31a</strain>
    </source>
</reference>
<accession>A0A518G4V2</accession>
<dbReference type="EMBL" id="CP036298">
    <property type="protein sequence ID" value="QDV23580.1"/>
    <property type="molecule type" value="Genomic_DNA"/>
</dbReference>
<protein>
    <recommendedName>
        <fullName evidence="4">Caudovirus prohead protease</fullName>
    </recommendedName>
</protein>
<evidence type="ECO:0008006" key="4">
    <source>
        <dbReference type="Google" id="ProtNLM"/>
    </source>
</evidence>
<keyword evidence="3" id="KW-1185">Reference proteome</keyword>
<dbReference type="RefSeq" id="WP_145076605.1">
    <property type="nucleotide sequence ID" value="NZ_CP036298.1"/>
</dbReference>
<organism evidence="2 3">
    <name type="scientific">Aureliella helgolandensis</name>
    <dbReference type="NCBI Taxonomy" id="2527968"/>
    <lineage>
        <taxon>Bacteria</taxon>
        <taxon>Pseudomonadati</taxon>
        <taxon>Planctomycetota</taxon>
        <taxon>Planctomycetia</taxon>
        <taxon>Pirellulales</taxon>
        <taxon>Pirellulaceae</taxon>
        <taxon>Aureliella</taxon>
    </lineage>
</organism>
<dbReference type="Proteomes" id="UP000318017">
    <property type="component" value="Chromosome"/>
</dbReference>
<sequence length="344" mass="37367">MKKFDPSNPTQAPADAFAFAASECKWEAATERKDGLRRMPVNVLARTGAPVYHWYWDSIVHDFEGLVHKPKIAFDYRHDPNEPIGVADKFSVNDAGLWLDGELISRDPKDEAAKIMDLGPAGIPYEASIHFNPATAVMEYLPEGFTTTVNGQEIAGPQVIVRKWELLRCAFCLTGVDGGSQANFEAGEDSPALFSLNWTDKPMTKTTPTTPATDGKETEAGKQSTDSQKPETSATKTEGTPVDRAQFENEFKAQLGKFTAKFGAADGAEYFSQGLTYEQGLEKHNDKLEQSLKAATVAQSTAEDKLAKLDLGETQGVDTGTGKGKQGAKFEDLFRSAAGTEGKK</sequence>
<dbReference type="AlphaFoldDB" id="A0A518G4V2"/>
<feature type="region of interest" description="Disordered" evidence="1">
    <location>
        <begin position="314"/>
        <end position="344"/>
    </location>
</feature>
<proteinExistence type="predicted"/>
<evidence type="ECO:0000256" key="1">
    <source>
        <dbReference type="SAM" id="MobiDB-lite"/>
    </source>
</evidence>
<feature type="compositionally biased region" description="Low complexity" evidence="1">
    <location>
        <begin position="199"/>
        <end position="213"/>
    </location>
</feature>
<feature type="region of interest" description="Disordered" evidence="1">
    <location>
        <begin position="195"/>
        <end position="244"/>
    </location>
</feature>
<feature type="compositionally biased region" description="Polar residues" evidence="1">
    <location>
        <begin position="221"/>
        <end position="238"/>
    </location>
</feature>
<gene>
    <name evidence="2" type="ORF">Q31a_18820</name>
</gene>